<keyword evidence="2" id="KW-0732">Signal</keyword>
<feature type="compositionally biased region" description="Low complexity" evidence="1">
    <location>
        <begin position="181"/>
        <end position="194"/>
    </location>
</feature>
<name>A0A6J4T4V1_9SPHN</name>
<feature type="chain" id="PRO_5026657528" evidence="2">
    <location>
        <begin position="28"/>
        <end position="326"/>
    </location>
</feature>
<organism evidence="3">
    <name type="scientific">uncultured Sphingomonadaceae bacterium</name>
    <dbReference type="NCBI Taxonomy" id="169976"/>
    <lineage>
        <taxon>Bacteria</taxon>
        <taxon>Pseudomonadati</taxon>
        <taxon>Pseudomonadota</taxon>
        <taxon>Alphaproteobacteria</taxon>
        <taxon>Sphingomonadales</taxon>
        <taxon>Sphingomonadaceae</taxon>
        <taxon>environmental samples</taxon>
    </lineage>
</organism>
<proteinExistence type="predicted"/>
<dbReference type="AlphaFoldDB" id="A0A6J4T4V1"/>
<dbReference type="Gene3D" id="2.60.40.740">
    <property type="match status" value="1"/>
</dbReference>
<evidence type="ECO:0000313" key="3">
    <source>
        <dbReference type="EMBL" id="CAA9513779.1"/>
    </source>
</evidence>
<feature type="region of interest" description="Disordered" evidence="1">
    <location>
        <begin position="181"/>
        <end position="205"/>
    </location>
</feature>
<accession>A0A6J4T4V1</accession>
<dbReference type="EMBL" id="CADCVW010000090">
    <property type="protein sequence ID" value="CAA9513779.1"/>
    <property type="molecule type" value="Genomic_DNA"/>
</dbReference>
<sequence>MSGGRWKRGALLTGCSLLAAGTDAARAAGTRAGTVIVNTATATYDDPTGDPRTVPSNVVELRVDELLDVAVSGPAADRTANAGAPNQVTSFIVTNAGNGAEAVRLSVEAALGGDDFNPTNVRIYLDSDKDGLFDANVDQLYTVGANDPLLTPDGQQRVFVVADMPAGTDGARAQIRLTGQAATGTGAPGDSFAGRGEGGGDAVVGSTGADADDDAFYALSAAVVDFEKTATVKDPFNGSEAVPGAVITYSLKASVSGSGTLRNFRITDVIPTDTKYEAGSVTLNGAKLTDAAGDDAGTAGASGIAVQVGDVSAGASNTVTFQVVID</sequence>
<dbReference type="InterPro" id="IPR047589">
    <property type="entry name" value="DUF11_rpt"/>
</dbReference>
<protein>
    <submittedName>
        <fullName evidence="3">Cell surface protein</fullName>
    </submittedName>
</protein>
<gene>
    <name evidence="3" type="ORF">AVDCRST_MAG39-2221</name>
</gene>
<feature type="signal peptide" evidence="2">
    <location>
        <begin position="1"/>
        <end position="27"/>
    </location>
</feature>
<evidence type="ECO:0000256" key="2">
    <source>
        <dbReference type="SAM" id="SignalP"/>
    </source>
</evidence>
<reference evidence="3" key="1">
    <citation type="submission" date="2020-02" db="EMBL/GenBank/DDBJ databases">
        <authorList>
            <person name="Meier V. D."/>
        </authorList>
    </citation>
    <scope>NUCLEOTIDE SEQUENCE</scope>
    <source>
        <strain evidence="3">AVDCRST_MAG39</strain>
    </source>
</reference>
<evidence type="ECO:0000256" key="1">
    <source>
        <dbReference type="SAM" id="MobiDB-lite"/>
    </source>
</evidence>
<dbReference type="NCBIfam" id="TIGR01451">
    <property type="entry name" value="B_ant_repeat"/>
    <property type="match status" value="1"/>
</dbReference>